<evidence type="ECO:0000313" key="12">
    <source>
        <dbReference type="EMBL" id="KAJ3982187.1"/>
    </source>
</evidence>
<evidence type="ECO:0000256" key="8">
    <source>
        <dbReference type="ARBA" id="ARBA00046280"/>
    </source>
</evidence>
<organism evidence="11 13">
    <name type="scientific">Lentinula detonsa</name>
    <dbReference type="NCBI Taxonomy" id="2804962"/>
    <lineage>
        <taxon>Eukaryota</taxon>
        <taxon>Fungi</taxon>
        <taxon>Dikarya</taxon>
        <taxon>Basidiomycota</taxon>
        <taxon>Agaricomycotina</taxon>
        <taxon>Agaricomycetes</taxon>
        <taxon>Agaricomycetidae</taxon>
        <taxon>Agaricales</taxon>
        <taxon>Marasmiineae</taxon>
        <taxon>Omphalotaceae</taxon>
        <taxon>Lentinula</taxon>
    </lineage>
</organism>
<accession>A0AA38PV68</accession>
<feature type="transmembrane region" description="Helical" evidence="9">
    <location>
        <begin position="85"/>
        <end position="106"/>
    </location>
</feature>
<evidence type="ECO:0000259" key="10">
    <source>
        <dbReference type="PROSITE" id="PS50192"/>
    </source>
</evidence>
<dbReference type="Proteomes" id="UP001163850">
    <property type="component" value="Unassembled WGS sequence"/>
</dbReference>
<reference evidence="11" key="2">
    <citation type="submission" date="2022-08" db="EMBL/GenBank/DDBJ databases">
        <authorList>
            <consortium name="DOE Joint Genome Institute"/>
            <person name="Min B."/>
            <person name="Sierra-Patev S."/>
            <person name="Naranjo-Ortiz M."/>
            <person name="Looney B."/>
            <person name="Konkel Z."/>
            <person name="Slot J.C."/>
            <person name="Sakamoto Y."/>
            <person name="Steenwyk J.L."/>
            <person name="Rokas A."/>
            <person name="Carro J."/>
            <person name="Camarero S."/>
            <person name="Ferreira P."/>
            <person name="Molpeceres G."/>
            <person name="Ruiz-duenas F.J."/>
            <person name="Serrano A."/>
            <person name="Henrissat B."/>
            <person name="Drula E."/>
            <person name="Hughes K.W."/>
            <person name="Mata J.L."/>
            <person name="Ishikawa N.K."/>
            <person name="Vargas-Isla R."/>
            <person name="Ushijima S."/>
            <person name="Smith C.A."/>
            <person name="Ahrendt S."/>
            <person name="Andreopoulos W."/>
            <person name="He G."/>
            <person name="LaButti K."/>
            <person name="Lipzen A."/>
            <person name="Ng V."/>
            <person name="Riley R."/>
            <person name="Sandor L."/>
            <person name="Barry K."/>
            <person name="Martinez A.T."/>
            <person name="Xiao Y."/>
            <person name="Gibbons J.G."/>
            <person name="Terashima K."/>
            <person name="Hibbett D.S."/>
            <person name="Grigoriev I.V."/>
        </authorList>
    </citation>
    <scope>NUCLEOTIDE SEQUENCE</scope>
    <source>
        <strain evidence="11">TFB7810</strain>
    </source>
</reference>
<keyword evidence="4" id="KW-0653">Protein transport</keyword>
<dbReference type="OrthoDB" id="3063237at2759"/>
<dbReference type="PROSITE" id="PS50192">
    <property type="entry name" value="T_SNARE"/>
    <property type="match status" value="1"/>
</dbReference>
<keyword evidence="3 9" id="KW-0812">Transmembrane</keyword>
<name>A0A9W8TVL5_9AGAR</name>
<evidence type="ECO:0000256" key="4">
    <source>
        <dbReference type="ARBA" id="ARBA00022927"/>
    </source>
</evidence>
<dbReference type="SUPFAM" id="SSF58038">
    <property type="entry name" value="SNARE fusion complex"/>
    <property type="match status" value="1"/>
</dbReference>
<reference evidence="12" key="1">
    <citation type="submission" date="2022-08" db="EMBL/GenBank/DDBJ databases">
        <authorList>
            <consortium name="DOE Joint Genome Institute"/>
            <person name="Min B."/>
            <person name="Riley R."/>
            <person name="Sierra-Patev S."/>
            <person name="Naranjo-Ortiz M."/>
            <person name="Looney B."/>
            <person name="Konkel Z."/>
            <person name="Slot J.C."/>
            <person name="Sakamoto Y."/>
            <person name="Steenwyk J.L."/>
            <person name="Rokas A."/>
            <person name="Carro J."/>
            <person name="Camarero S."/>
            <person name="Ferreira P."/>
            <person name="Molpeceres G."/>
            <person name="Ruiz-Duenas F.J."/>
            <person name="Serrano A."/>
            <person name="Henrissat B."/>
            <person name="Drula E."/>
            <person name="Hughes K.W."/>
            <person name="Mata J.L."/>
            <person name="Ishikawa N.K."/>
            <person name="Vargas-Isla R."/>
            <person name="Ushijima S."/>
            <person name="Smith C.A."/>
            <person name="Ahrendt S."/>
            <person name="Andreopoulos W."/>
            <person name="He G."/>
            <person name="Labutti K."/>
            <person name="Lipzen A."/>
            <person name="Ng V."/>
            <person name="Sandor L."/>
            <person name="Barry K."/>
            <person name="Martinez A.T."/>
            <person name="Xiao Y."/>
            <person name="Gibbons J.G."/>
            <person name="Terashima K."/>
            <person name="Hibbett D.S."/>
            <person name="Grigoriev I.V."/>
        </authorList>
    </citation>
    <scope>NUCLEOTIDE SEQUENCE</scope>
    <source>
        <strain evidence="12">TFB7829</strain>
    </source>
</reference>
<dbReference type="CDD" id="cd15853">
    <property type="entry name" value="SNARE_Bet1"/>
    <property type="match status" value="1"/>
</dbReference>
<evidence type="ECO:0000256" key="9">
    <source>
        <dbReference type="SAM" id="Phobius"/>
    </source>
</evidence>
<dbReference type="Proteomes" id="UP001142393">
    <property type="component" value="Unassembled WGS sequence"/>
</dbReference>
<keyword evidence="13" id="KW-1185">Reference proteome</keyword>
<keyword evidence="6" id="KW-0333">Golgi apparatus</keyword>
<dbReference type="SMART" id="SM00397">
    <property type="entry name" value="t_SNARE"/>
    <property type="match status" value="1"/>
</dbReference>
<keyword evidence="2" id="KW-0813">Transport</keyword>
<dbReference type="GO" id="GO:0000139">
    <property type="term" value="C:Golgi membrane"/>
    <property type="evidence" value="ECO:0007669"/>
    <property type="project" value="UniProtKB-SubCell"/>
</dbReference>
<gene>
    <name evidence="11" type="ORF">DFH05DRAFT_1401399</name>
    <name evidence="12" type="ORF">F5890DRAFT_1556122</name>
</gene>
<dbReference type="EMBL" id="JANVFU010000010">
    <property type="protein sequence ID" value="KAJ3742412.1"/>
    <property type="molecule type" value="Genomic_DNA"/>
</dbReference>
<keyword evidence="7 9" id="KW-0472">Membrane</keyword>
<evidence type="ECO:0000313" key="11">
    <source>
        <dbReference type="EMBL" id="KAJ3742412.1"/>
    </source>
</evidence>
<dbReference type="AlphaFoldDB" id="A0A9W8TVL5"/>
<comment type="subcellular location">
    <subcellularLocation>
        <location evidence="8">Endomembrane system</location>
        <topology evidence="8">Single-pass type IV membrane protein</topology>
    </subcellularLocation>
    <subcellularLocation>
        <location evidence="1">Golgi apparatus membrane</location>
    </subcellularLocation>
</comment>
<accession>A0A9W8TVL5</accession>
<reference evidence="11 13" key="3">
    <citation type="journal article" date="2023" name="Proc. Natl. Acad. Sci. U.S.A.">
        <title>A global phylogenomic analysis of the shiitake genus Lentinula.</title>
        <authorList>
            <person name="Sierra-Patev S."/>
            <person name="Min B."/>
            <person name="Naranjo-Ortiz M."/>
            <person name="Looney B."/>
            <person name="Konkel Z."/>
            <person name="Slot J.C."/>
            <person name="Sakamoto Y."/>
            <person name="Steenwyk J.L."/>
            <person name="Rokas A."/>
            <person name="Carro J."/>
            <person name="Camarero S."/>
            <person name="Ferreira P."/>
            <person name="Molpeceres G."/>
            <person name="Ruiz-Duenas F.J."/>
            <person name="Serrano A."/>
            <person name="Henrissat B."/>
            <person name="Drula E."/>
            <person name="Hughes K.W."/>
            <person name="Mata J.L."/>
            <person name="Ishikawa N.K."/>
            <person name="Vargas-Isla R."/>
            <person name="Ushijima S."/>
            <person name="Smith C.A."/>
            <person name="Donoghue J."/>
            <person name="Ahrendt S."/>
            <person name="Andreopoulos W."/>
            <person name="He G."/>
            <person name="LaButti K."/>
            <person name="Lipzen A."/>
            <person name="Ng V."/>
            <person name="Riley R."/>
            <person name="Sandor L."/>
            <person name="Barry K."/>
            <person name="Martinez A.T."/>
            <person name="Xiao Y."/>
            <person name="Gibbons J.G."/>
            <person name="Terashima K."/>
            <person name="Grigoriev I.V."/>
            <person name="Hibbett D."/>
        </authorList>
    </citation>
    <scope>NUCLEOTIDE SEQUENCE [LARGE SCALE GENOMIC DNA]</scope>
    <source>
        <strain evidence="11 13">TFB7810</strain>
    </source>
</reference>
<dbReference type="EMBL" id="MU802073">
    <property type="protein sequence ID" value="KAJ3982187.1"/>
    <property type="molecule type" value="Genomic_DNA"/>
</dbReference>
<evidence type="ECO:0000256" key="1">
    <source>
        <dbReference type="ARBA" id="ARBA00004394"/>
    </source>
</evidence>
<evidence type="ECO:0000256" key="7">
    <source>
        <dbReference type="ARBA" id="ARBA00023136"/>
    </source>
</evidence>
<dbReference type="Gene3D" id="1.20.5.110">
    <property type="match status" value="1"/>
</dbReference>
<evidence type="ECO:0000256" key="5">
    <source>
        <dbReference type="ARBA" id="ARBA00022989"/>
    </source>
</evidence>
<sequence>MSTSRDRVEDTYERQNDQRLDELHSKIRTLRGVTTDIHDDVERQNLILDDTGNNFTSFANSLTQSSRRAAHAFGLTSGGVKSWRVAMYVVGAFLGLWIMGKVWWWWSASGETAV</sequence>
<feature type="domain" description="T-SNARE coiled-coil homology" evidence="10">
    <location>
        <begin position="10"/>
        <end position="72"/>
    </location>
</feature>
<comment type="caution">
    <text evidence="11">The sequence shown here is derived from an EMBL/GenBank/DDBJ whole genome shotgun (WGS) entry which is preliminary data.</text>
</comment>
<proteinExistence type="predicted"/>
<evidence type="ECO:0000256" key="2">
    <source>
        <dbReference type="ARBA" id="ARBA00022448"/>
    </source>
</evidence>
<dbReference type="GO" id="GO:0015031">
    <property type="term" value="P:protein transport"/>
    <property type="evidence" value="ECO:0007669"/>
    <property type="project" value="UniProtKB-KW"/>
</dbReference>
<dbReference type="InterPro" id="IPR039899">
    <property type="entry name" value="BET1_SNARE"/>
</dbReference>
<protein>
    <recommendedName>
        <fullName evidence="10">t-SNARE coiled-coil homology domain-containing protein</fullName>
    </recommendedName>
</protein>
<dbReference type="InterPro" id="IPR000727">
    <property type="entry name" value="T_SNARE_dom"/>
</dbReference>
<keyword evidence="5 9" id="KW-1133">Transmembrane helix</keyword>
<evidence type="ECO:0000313" key="13">
    <source>
        <dbReference type="Proteomes" id="UP001142393"/>
    </source>
</evidence>
<evidence type="ECO:0000256" key="6">
    <source>
        <dbReference type="ARBA" id="ARBA00023034"/>
    </source>
</evidence>
<evidence type="ECO:0000256" key="3">
    <source>
        <dbReference type="ARBA" id="ARBA00022692"/>
    </source>
</evidence>
<dbReference type="PANTHER" id="PTHR12791">
    <property type="entry name" value="GOLGI SNARE BET1-RELATED"/>
    <property type="match status" value="1"/>
</dbReference>